<dbReference type="InterPro" id="IPR013749">
    <property type="entry name" value="PM/HMP-P_kinase-1"/>
</dbReference>
<comment type="catalytic activity">
    <reaction evidence="12">
        <text>pyridoxamine + ATP = pyridoxamine 5'-phosphate + ADP + H(+)</text>
        <dbReference type="Rhea" id="RHEA:25104"/>
        <dbReference type="ChEBI" id="CHEBI:15378"/>
        <dbReference type="ChEBI" id="CHEBI:30616"/>
        <dbReference type="ChEBI" id="CHEBI:57761"/>
        <dbReference type="ChEBI" id="CHEBI:58451"/>
        <dbReference type="ChEBI" id="CHEBI:456216"/>
        <dbReference type="EC" id="2.7.1.35"/>
    </reaction>
    <physiologicalReaction direction="left-to-right" evidence="12">
        <dbReference type="Rhea" id="RHEA:25105"/>
    </physiologicalReaction>
</comment>
<dbReference type="InterPro" id="IPR004625">
    <property type="entry name" value="PyrdxlKinase"/>
</dbReference>
<evidence type="ECO:0000256" key="9">
    <source>
        <dbReference type="ARBA" id="ARBA00022777"/>
    </source>
</evidence>
<comment type="catalytic activity">
    <reaction evidence="14">
        <text>pyridoxine + ATP = pyridoxine 5'-phosphate + ADP + H(+)</text>
        <dbReference type="Rhea" id="RHEA:25108"/>
        <dbReference type="ChEBI" id="CHEBI:15378"/>
        <dbReference type="ChEBI" id="CHEBI:16709"/>
        <dbReference type="ChEBI" id="CHEBI:30616"/>
        <dbReference type="ChEBI" id="CHEBI:58589"/>
        <dbReference type="ChEBI" id="CHEBI:456216"/>
        <dbReference type="EC" id="2.7.1.35"/>
    </reaction>
    <physiologicalReaction direction="left-to-right" evidence="14">
        <dbReference type="Rhea" id="RHEA:25109"/>
    </physiologicalReaction>
</comment>
<dbReference type="EC" id="2.7.1.35" evidence="5"/>
<comment type="pathway">
    <text evidence="1">Cofactor metabolism; pyridoxal 5'-phosphate salvage; pyridoxamine 5'-phosphate from pyridoxamine: step 1/1.</text>
</comment>
<evidence type="ECO:0000259" key="15">
    <source>
        <dbReference type="Pfam" id="PF08543"/>
    </source>
</evidence>
<dbReference type="Proteomes" id="UP001152320">
    <property type="component" value="Chromosome 16"/>
</dbReference>
<dbReference type="Pfam" id="PF08543">
    <property type="entry name" value="Phos_pyr_kin"/>
    <property type="match status" value="1"/>
</dbReference>
<dbReference type="NCBIfam" id="TIGR00687">
    <property type="entry name" value="pyridox_kin"/>
    <property type="match status" value="1"/>
</dbReference>
<keyword evidence="7" id="KW-0808">Transferase</keyword>
<dbReference type="EMBL" id="JAIZAY010000016">
    <property type="protein sequence ID" value="KAJ8027432.1"/>
    <property type="molecule type" value="Genomic_DNA"/>
</dbReference>
<evidence type="ECO:0000256" key="11">
    <source>
        <dbReference type="ARBA" id="ARBA00032808"/>
    </source>
</evidence>
<evidence type="ECO:0000256" key="12">
    <source>
        <dbReference type="ARBA" id="ARBA00047310"/>
    </source>
</evidence>
<evidence type="ECO:0000256" key="6">
    <source>
        <dbReference type="ARBA" id="ARBA00018134"/>
    </source>
</evidence>
<dbReference type="AlphaFoldDB" id="A0A9Q1GVI6"/>
<dbReference type="GO" id="GO:0008478">
    <property type="term" value="F:pyridoxal kinase activity"/>
    <property type="evidence" value="ECO:0007669"/>
    <property type="project" value="UniProtKB-EC"/>
</dbReference>
<dbReference type="GO" id="GO:0005524">
    <property type="term" value="F:ATP binding"/>
    <property type="evidence" value="ECO:0007669"/>
    <property type="project" value="UniProtKB-KW"/>
</dbReference>
<dbReference type="Gene3D" id="3.40.1190.20">
    <property type="match status" value="1"/>
</dbReference>
<evidence type="ECO:0000256" key="1">
    <source>
        <dbReference type="ARBA" id="ARBA00004750"/>
    </source>
</evidence>
<evidence type="ECO:0000256" key="14">
    <source>
        <dbReference type="ARBA" id="ARBA00048524"/>
    </source>
</evidence>
<evidence type="ECO:0000313" key="16">
    <source>
        <dbReference type="EMBL" id="KAJ8027432.1"/>
    </source>
</evidence>
<evidence type="ECO:0000256" key="13">
    <source>
        <dbReference type="ARBA" id="ARBA00047377"/>
    </source>
</evidence>
<organism evidence="16 17">
    <name type="scientific">Holothuria leucospilota</name>
    <name type="common">Black long sea cucumber</name>
    <name type="synonym">Mertensiothuria leucospilota</name>
    <dbReference type="NCBI Taxonomy" id="206669"/>
    <lineage>
        <taxon>Eukaryota</taxon>
        <taxon>Metazoa</taxon>
        <taxon>Echinodermata</taxon>
        <taxon>Eleutherozoa</taxon>
        <taxon>Echinozoa</taxon>
        <taxon>Holothuroidea</taxon>
        <taxon>Aspidochirotacea</taxon>
        <taxon>Aspidochirotida</taxon>
        <taxon>Holothuriidae</taxon>
        <taxon>Holothuria</taxon>
    </lineage>
</organism>
<keyword evidence="9 16" id="KW-0418">Kinase</keyword>
<comment type="similarity">
    <text evidence="4">Belongs to the pyridoxine kinase family.</text>
</comment>
<gene>
    <name evidence="16" type="ORF">HOLleu_32576</name>
</gene>
<dbReference type="PANTHER" id="PTHR10534">
    <property type="entry name" value="PYRIDOXAL KINASE"/>
    <property type="match status" value="1"/>
</dbReference>
<dbReference type="GO" id="GO:0005829">
    <property type="term" value="C:cytosol"/>
    <property type="evidence" value="ECO:0007669"/>
    <property type="project" value="TreeGrafter"/>
</dbReference>
<comment type="caution">
    <text evidence="16">The sequence shown here is derived from an EMBL/GenBank/DDBJ whole genome shotgun (WGS) entry which is preliminary data.</text>
</comment>
<name>A0A9Q1GVI6_HOLLE</name>
<evidence type="ECO:0000256" key="8">
    <source>
        <dbReference type="ARBA" id="ARBA00022741"/>
    </source>
</evidence>
<keyword evidence="10" id="KW-0067">ATP-binding</keyword>
<evidence type="ECO:0000256" key="2">
    <source>
        <dbReference type="ARBA" id="ARBA00004835"/>
    </source>
</evidence>
<evidence type="ECO:0000313" key="17">
    <source>
        <dbReference type="Proteomes" id="UP001152320"/>
    </source>
</evidence>
<dbReference type="SUPFAM" id="SSF53613">
    <property type="entry name" value="Ribokinase-like"/>
    <property type="match status" value="1"/>
</dbReference>
<comment type="catalytic activity">
    <reaction evidence="13">
        <text>pyridoxal + ATP = pyridoxal 5'-phosphate + ADP + H(+)</text>
        <dbReference type="Rhea" id="RHEA:10224"/>
        <dbReference type="ChEBI" id="CHEBI:15378"/>
        <dbReference type="ChEBI" id="CHEBI:17310"/>
        <dbReference type="ChEBI" id="CHEBI:30616"/>
        <dbReference type="ChEBI" id="CHEBI:456216"/>
        <dbReference type="ChEBI" id="CHEBI:597326"/>
        <dbReference type="EC" id="2.7.1.35"/>
    </reaction>
    <physiologicalReaction direction="left-to-right" evidence="13">
        <dbReference type="Rhea" id="RHEA:10225"/>
    </physiologicalReaction>
</comment>
<sequence>MAYCDRRVLSIQSHVVSGYVGNKAATFPMQVLGYDVDCINSVQLSNHTQYDHFAGQVLNAEELRSVFLDGLVKNDIHCYSHVLTGYVGSPSFLVEVCKVVEMLKARNPNIVFICDPVMGDHGRFYVPQENLPIYRDQLLKMADVITPNQFEAEKMSGIKITNIEEGLQAMQILHEKGPSTVILSSFESDDKLITLATSIKDGKKTGCSLELTRIENNFVGTGDLFAALVLVWLHKHPDNLQLAIEKTVSTLRKVLQNTHDAMKTVVKEGKNPTYAEKELRLIDSMKDIIEGKVTVKATPINF</sequence>
<protein>
    <recommendedName>
        <fullName evidence="6">Pyridoxal kinase</fullName>
        <ecNumber evidence="5">2.7.1.35</ecNumber>
    </recommendedName>
    <alternativeName>
        <fullName evidence="11">Pyridoxine kinase</fullName>
    </alternativeName>
</protein>
<dbReference type="InterPro" id="IPR029056">
    <property type="entry name" value="Ribokinase-like"/>
</dbReference>
<keyword evidence="8" id="KW-0547">Nucleotide-binding</keyword>
<dbReference type="PANTHER" id="PTHR10534:SF2">
    <property type="entry name" value="PYRIDOXAL KINASE"/>
    <property type="match status" value="1"/>
</dbReference>
<evidence type="ECO:0000256" key="3">
    <source>
        <dbReference type="ARBA" id="ARBA00005210"/>
    </source>
</evidence>
<keyword evidence="17" id="KW-1185">Reference proteome</keyword>
<evidence type="ECO:0000256" key="5">
    <source>
        <dbReference type="ARBA" id="ARBA00012104"/>
    </source>
</evidence>
<comment type="pathway">
    <text evidence="3">Cofactor metabolism; pyridoxal 5'-phosphate salvage; pyridoxal 5'-phosphate from pyridoxal: step 1/1.</text>
</comment>
<evidence type="ECO:0000256" key="7">
    <source>
        <dbReference type="ARBA" id="ARBA00022679"/>
    </source>
</evidence>
<proteinExistence type="inferred from homology"/>
<comment type="pathway">
    <text evidence="2">Cofactor metabolism; pyridoxal 5'-phosphate salvage; pyridoxine 5'-phosphate from pyridoxine: step 1/1.</text>
</comment>
<accession>A0A9Q1GVI6</accession>
<evidence type="ECO:0000256" key="4">
    <source>
        <dbReference type="ARBA" id="ARBA00008805"/>
    </source>
</evidence>
<dbReference type="OrthoDB" id="2104723at2759"/>
<dbReference type="GO" id="GO:0009443">
    <property type="term" value="P:pyridoxal 5'-phosphate salvage"/>
    <property type="evidence" value="ECO:0007669"/>
    <property type="project" value="InterPro"/>
</dbReference>
<dbReference type="CDD" id="cd01173">
    <property type="entry name" value="pyridoxal_pyridoxamine_kinase"/>
    <property type="match status" value="1"/>
</dbReference>
<reference evidence="16" key="1">
    <citation type="submission" date="2021-10" db="EMBL/GenBank/DDBJ databases">
        <title>Tropical sea cucumber genome reveals ecological adaptation and Cuvierian tubules defense mechanism.</title>
        <authorList>
            <person name="Chen T."/>
        </authorList>
    </citation>
    <scope>NUCLEOTIDE SEQUENCE</scope>
    <source>
        <strain evidence="16">Nanhai2018</strain>
        <tissue evidence="16">Muscle</tissue>
    </source>
</reference>
<evidence type="ECO:0000256" key="10">
    <source>
        <dbReference type="ARBA" id="ARBA00022840"/>
    </source>
</evidence>
<feature type="domain" description="Pyridoxamine kinase/Phosphomethylpyrimidine kinase" evidence="15">
    <location>
        <begin position="97"/>
        <end position="260"/>
    </location>
</feature>